<dbReference type="EMBL" id="JBHUMM010000045">
    <property type="protein sequence ID" value="MFD2673549.1"/>
    <property type="molecule type" value="Genomic_DNA"/>
</dbReference>
<comment type="caution">
    <text evidence="2">The sequence shown here is derived from an EMBL/GenBank/DDBJ whole genome shotgun (WGS) entry which is preliminary data.</text>
</comment>
<sequence length="159" mass="17835">MWTEKQVECICWSIALPGFGQLRNGKLVKGLTLIVLEMLINVYAHLNRIIISSFNGQISGSIEQANDQWLMFYPCLYMFAMWDAYRDAGGGTKPYSVLPFAFGAYMGTVGIIYSRLWLGPVWLGLIGLAVGLLVGHLLRRLLTRLAQNQKAKEGRPEHS</sequence>
<feature type="transmembrane region" description="Helical" evidence="1">
    <location>
        <begin position="97"/>
        <end position="116"/>
    </location>
</feature>
<keyword evidence="3" id="KW-1185">Reference proteome</keyword>
<protein>
    <submittedName>
        <fullName evidence="2">Uncharacterized protein</fullName>
    </submittedName>
</protein>
<reference evidence="3" key="1">
    <citation type="journal article" date="2019" name="Int. J. Syst. Evol. Microbiol.">
        <title>The Global Catalogue of Microorganisms (GCM) 10K type strain sequencing project: providing services to taxonomists for standard genome sequencing and annotation.</title>
        <authorList>
            <consortium name="The Broad Institute Genomics Platform"/>
            <consortium name="The Broad Institute Genome Sequencing Center for Infectious Disease"/>
            <person name="Wu L."/>
            <person name="Ma J."/>
        </authorList>
    </citation>
    <scope>NUCLEOTIDE SEQUENCE [LARGE SCALE GENOMIC DNA]</scope>
    <source>
        <strain evidence="3">KCTC 33676</strain>
    </source>
</reference>
<dbReference type="Proteomes" id="UP001597497">
    <property type="component" value="Unassembled WGS sequence"/>
</dbReference>
<dbReference type="RefSeq" id="WP_379931136.1">
    <property type="nucleotide sequence ID" value="NZ_JBHUMM010000045.1"/>
</dbReference>
<feature type="transmembrane region" description="Helical" evidence="1">
    <location>
        <begin position="122"/>
        <end position="142"/>
    </location>
</feature>
<proteinExistence type="predicted"/>
<evidence type="ECO:0000313" key="3">
    <source>
        <dbReference type="Proteomes" id="UP001597497"/>
    </source>
</evidence>
<keyword evidence="1" id="KW-1133">Transmembrane helix</keyword>
<accession>A0ABW5RFF3</accession>
<evidence type="ECO:0000313" key="2">
    <source>
        <dbReference type="EMBL" id="MFD2673549.1"/>
    </source>
</evidence>
<gene>
    <name evidence="2" type="ORF">ACFSUC_18530</name>
</gene>
<keyword evidence="1" id="KW-0472">Membrane</keyword>
<name>A0ABW5RFF3_9BACL</name>
<organism evidence="2 3">
    <name type="scientific">Marinicrinis sediminis</name>
    <dbReference type="NCBI Taxonomy" id="1652465"/>
    <lineage>
        <taxon>Bacteria</taxon>
        <taxon>Bacillati</taxon>
        <taxon>Bacillota</taxon>
        <taxon>Bacilli</taxon>
        <taxon>Bacillales</taxon>
        <taxon>Paenibacillaceae</taxon>
    </lineage>
</organism>
<evidence type="ECO:0000256" key="1">
    <source>
        <dbReference type="SAM" id="Phobius"/>
    </source>
</evidence>
<keyword evidence="1" id="KW-0812">Transmembrane</keyword>